<evidence type="ECO:0000256" key="1">
    <source>
        <dbReference type="SAM" id="SignalP"/>
    </source>
</evidence>
<name>A0A378I7G3_9GAMM</name>
<organism evidence="3 5">
    <name type="scientific">Legionella birminghamensis</name>
    <dbReference type="NCBI Taxonomy" id="28083"/>
    <lineage>
        <taxon>Bacteria</taxon>
        <taxon>Pseudomonadati</taxon>
        <taxon>Pseudomonadota</taxon>
        <taxon>Gammaproteobacteria</taxon>
        <taxon>Legionellales</taxon>
        <taxon>Legionellaceae</taxon>
        <taxon>Legionella</taxon>
    </lineage>
</organism>
<evidence type="ECO:0000313" key="2">
    <source>
        <dbReference type="EMBL" id="KTC73796.1"/>
    </source>
</evidence>
<dbReference type="AlphaFoldDB" id="A0A378I7G3"/>
<gene>
    <name evidence="2" type="ORF">Lbir_1058</name>
    <name evidence="3" type="ORF">NCTC12437_00467</name>
</gene>
<dbReference type="EMBL" id="LNXT01000013">
    <property type="protein sequence ID" value="KTC73796.1"/>
    <property type="molecule type" value="Genomic_DNA"/>
</dbReference>
<feature type="signal peptide" evidence="1">
    <location>
        <begin position="1"/>
        <end position="24"/>
    </location>
</feature>
<dbReference type="STRING" id="28083.Lbir_1058"/>
<reference evidence="2 4" key="1">
    <citation type="submission" date="2015-11" db="EMBL/GenBank/DDBJ databases">
        <title>Genomic analysis of 38 Legionella species identifies large and diverse effector repertoires.</title>
        <authorList>
            <person name="Burstein D."/>
            <person name="Amaro F."/>
            <person name="Zusman T."/>
            <person name="Lifshitz Z."/>
            <person name="Cohen O."/>
            <person name="Gilbert J.A."/>
            <person name="Pupko T."/>
            <person name="Shuman H.A."/>
            <person name="Segal G."/>
        </authorList>
    </citation>
    <scope>NUCLEOTIDE SEQUENCE [LARGE SCALE GENOMIC DNA]</scope>
    <source>
        <strain evidence="2 4">CDC#1407-AL-14</strain>
    </source>
</reference>
<dbReference type="RefSeq" id="WP_058523150.1">
    <property type="nucleotide sequence ID" value="NZ_CAAAHV010000037.1"/>
</dbReference>
<feature type="chain" id="PRO_5016978947" description="Glycine-rich protein" evidence="1">
    <location>
        <begin position="25"/>
        <end position="97"/>
    </location>
</feature>
<dbReference type="Proteomes" id="UP000255066">
    <property type="component" value="Unassembled WGS sequence"/>
</dbReference>
<protein>
    <recommendedName>
        <fullName evidence="6">Glycine-rich protein</fullName>
    </recommendedName>
</protein>
<dbReference type="Proteomes" id="UP000054735">
    <property type="component" value="Unassembled WGS sequence"/>
</dbReference>
<sequence>MKQFSKLLIPAFFLSWFFSGNAQAWYGVYGGGGWYGDRHHHGYERGYGWGGVYGGGWGPGPNVIINVPAEPRYYVPCETVRICDEATDQCWLERHCG</sequence>
<evidence type="ECO:0000313" key="5">
    <source>
        <dbReference type="Proteomes" id="UP000255066"/>
    </source>
</evidence>
<accession>A0A378I7G3</accession>
<proteinExistence type="predicted"/>
<evidence type="ECO:0000313" key="3">
    <source>
        <dbReference type="EMBL" id="STX30706.1"/>
    </source>
</evidence>
<keyword evidence="4" id="KW-1185">Reference proteome</keyword>
<evidence type="ECO:0008006" key="6">
    <source>
        <dbReference type="Google" id="ProtNLM"/>
    </source>
</evidence>
<reference evidence="3 5" key="2">
    <citation type="submission" date="2018-06" db="EMBL/GenBank/DDBJ databases">
        <authorList>
            <consortium name="Pathogen Informatics"/>
            <person name="Doyle S."/>
        </authorList>
    </citation>
    <scope>NUCLEOTIDE SEQUENCE [LARGE SCALE GENOMIC DNA]</scope>
    <source>
        <strain evidence="3 5">NCTC12437</strain>
    </source>
</reference>
<dbReference type="OrthoDB" id="5653796at2"/>
<dbReference type="EMBL" id="UGNW01000001">
    <property type="protein sequence ID" value="STX30706.1"/>
    <property type="molecule type" value="Genomic_DNA"/>
</dbReference>
<keyword evidence="1" id="KW-0732">Signal</keyword>
<evidence type="ECO:0000313" key="4">
    <source>
        <dbReference type="Proteomes" id="UP000054735"/>
    </source>
</evidence>